<dbReference type="Gene3D" id="2.170.190.11">
    <property type="entry name" value="Molybdopterin biosynthesis moea protein, domain 3"/>
    <property type="match status" value="1"/>
</dbReference>
<dbReference type="SUPFAM" id="SSF63867">
    <property type="entry name" value="MoeA C-terminal domain-like"/>
    <property type="match status" value="1"/>
</dbReference>
<evidence type="ECO:0000256" key="6">
    <source>
        <dbReference type="ARBA" id="ARBA00047317"/>
    </source>
</evidence>
<dbReference type="InterPro" id="IPR005110">
    <property type="entry name" value="MoeA_linker/N"/>
</dbReference>
<evidence type="ECO:0000256" key="7">
    <source>
        <dbReference type="RuleBase" id="RU365090"/>
    </source>
</evidence>
<keyword evidence="5 7" id="KW-0501">Molybdenum cofactor biosynthesis</keyword>
<dbReference type="PANTHER" id="PTHR10192:SF5">
    <property type="entry name" value="GEPHYRIN"/>
    <property type="match status" value="1"/>
</dbReference>
<comment type="pathway">
    <text evidence="2 7">Cofactor biosynthesis; molybdopterin biosynthesis.</text>
</comment>
<comment type="function">
    <text evidence="1 7">Catalyzes the insertion of molybdate into adenylated molybdopterin with the concomitant release of AMP.</text>
</comment>
<dbReference type="Pfam" id="PF03453">
    <property type="entry name" value="MoeA_N"/>
    <property type="match status" value="1"/>
</dbReference>
<dbReference type="InterPro" id="IPR036688">
    <property type="entry name" value="MoeA_C_domain_IV_sf"/>
</dbReference>
<comment type="cofactor">
    <cofactor evidence="7">
        <name>Mg(2+)</name>
        <dbReference type="ChEBI" id="CHEBI:18420"/>
    </cofactor>
</comment>
<evidence type="ECO:0000256" key="1">
    <source>
        <dbReference type="ARBA" id="ARBA00002901"/>
    </source>
</evidence>
<gene>
    <name evidence="9" type="primary">moeA3</name>
    <name evidence="9" type="ORF">CUTER_00525</name>
</gene>
<evidence type="ECO:0000259" key="8">
    <source>
        <dbReference type="SMART" id="SM00852"/>
    </source>
</evidence>
<dbReference type="PANTHER" id="PTHR10192">
    <property type="entry name" value="MOLYBDOPTERIN BIOSYNTHESIS PROTEIN"/>
    <property type="match status" value="1"/>
</dbReference>
<proteinExistence type="inferred from homology"/>
<dbReference type="Gene3D" id="3.40.980.10">
    <property type="entry name" value="MoaB/Mog-like domain"/>
    <property type="match status" value="1"/>
</dbReference>
<keyword evidence="7" id="KW-0479">Metal-binding</keyword>
<dbReference type="GO" id="GO:0006777">
    <property type="term" value="P:Mo-molybdopterin cofactor biosynthetic process"/>
    <property type="evidence" value="ECO:0007669"/>
    <property type="project" value="UniProtKB-UniRule"/>
</dbReference>
<keyword evidence="7" id="KW-0460">Magnesium</keyword>
<name>A0A0G3HDY4_9CORY</name>
<dbReference type="InterPro" id="IPR036425">
    <property type="entry name" value="MoaB/Mog-like_dom_sf"/>
</dbReference>
<comment type="similarity">
    <text evidence="3 7">Belongs to the MoeA family.</text>
</comment>
<organism evidence="9 10">
    <name type="scientific">Corynebacterium uterequi</name>
    <dbReference type="NCBI Taxonomy" id="1072256"/>
    <lineage>
        <taxon>Bacteria</taxon>
        <taxon>Bacillati</taxon>
        <taxon>Actinomycetota</taxon>
        <taxon>Actinomycetes</taxon>
        <taxon>Mycobacteriales</taxon>
        <taxon>Corynebacteriaceae</taxon>
        <taxon>Corynebacterium</taxon>
    </lineage>
</organism>
<dbReference type="InterPro" id="IPR005111">
    <property type="entry name" value="MoeA_C_domain_IV"/>
</dbReference>
<reference evidence="10" key="2">
    <citation type="submission" date="2015-05" db="EMBL/GenBank/DDBJ databases">
        <title>Complete genome sequence of Corynebacterium uterequi DSM 45634, isolated from the uterus of a maiden mare.</title>
        <authorList>
            <person name="Ruckert C."/>
            <person name="Albersmeier A."/>
            <person name="Winkler A."/>
            <person name="Tauch A."/>
        </authorList>
    </citation>
    <scope>NUCLEOTIDE SEQUENCE [LARGE SCALE GENOMIC DNA]</scope>
    <source>
        <strain evidence="10">DSM 45634</strain>
    </source>
</reference>
<evidence type="ECO:0000313" key="9">
    <source>
        <dbReference type="EMBL" id="AKK10133.1"/>
    </source>
</evidence>
<dbReference type="InterPro" id="IPR036135">
    <property type="entry name" value="MoeA_linker/N_sf"/>
</dbReference>
<evidence type="ECO:0000256" key="5">
    <source>
        <dbReference type="ARBA" id="ARBA00023150"/>
    </source>
</evidence>
<dbReference type="Pfam" id="PF00994">
    <property type="entry name" value="MoCF_biosynth"/>
    <property type="match status" value="1"/>
</dbReference>
<dbReference type="Proteomes" id="UP000035548">
    <property type="component" value="Chromosome"/>
</dbReference>
<dbReference type="OrthoDB" id="9804758at2"/>
<evidence type="ECO:0000313" key="10">
    <source>
        <dbReference type="Proteomes" id="UP000035548"/>
    </source>
</evidence>
<dbReference type="SUPFAM" id="SSF63882">
    <property type="entry name" value="MoeA N-terminal region -like"/>
    <property type="match status" value="1"/>
</dbReference>
<reference evidence="9 10" key="1">
    <citation type="journal article" date="2015" name="Genome Announc.">
        <title>Virulence Factor Genes Detected in the Complete Genome Sequence of Corynebacterium uterequi DSM 45634, Isolated from the Uterus of a Maiden Mare.</title>
        <authorList>
            <person name="Ruckert C."/>
            <person name="Kriete M."/>
            <person name="Jaenicke S."/>
            <person name="Winkler A."/>
            <person name="Tauch A."/>
        </authorList>
    </citation>
    <scope>NUCLEOTIDE SEQUENCE [LARGE SCALE GENOMIC DNA]</scope>
    <source>
        <strain evidence="9 10">DSM 45634</strain>
    </source>
</reference>
<protein>
    <recommendedName>
        <fullName evidence="7">Molybdopterin molybdenumtransferase</fullName>
        <ecNumber evidence="7">2.10.1.1</ecNumber>
    </recommendedName>
</protein>
<comment type="catalytic activity">
    <reaction evidence="6">
        <text>adenylyl-molybdopterin + molybdate = Mo-molybdopterin + AMP + H(+)</text>
        <dbReference type="Rhea" id="RHEA:35047"/>
        <dbReference type="ChEBI" id="CHEBI:15378"/>
        <dbReference type="ChEBI" id="CHEBI:36264"/>
        <dbReference type="ChEBI" id="CHEBI:62727"/>
        <dbReference type="ChEBI" id="CHEBI:71302"/>
        <dbReference type="ChEBI" id="CHEBI:456215"/>
        <dbReference type="EC" id="2.10.1.1"/>
    </reaction>
</comment>
<dbReference type="Pfam" id="PF03454">
    <property type="entry name" value="MoeA_C"/>
    <property type="match status" value="1"/>
</dbReference>
<dbReference type="GO" id="GO:0046872">
    <property type="term" value="F:metal ion binding"/>
    <property type="evidence" value="ECO:0007669"/>
    <property type="project" value="UniProtKB-UniRule"/>
</dbReference>
<dbReference type="GO" id="GO:0005829">
    <property type="term" value="C:cytosol"/>
    <property type="evidence" value="ECO:0007669"/>
    <property type="project" value="TreeGrafter"/>
</dbReference>
<dbReference type="InterPro" id="IPR038987">
    <property type="entry name" value="MoeA-like"/>
</dbReference>
<evidence type="ECO:0000256" key="3">
    <source>
        <dbReference type="ARBA" id="ARBA00010763"/>
    </source>
</evidence>
<dbReference type="CDD" id="cd00887">
    <property type="entry name" value="MoeA"/>
    <property type="match status" value="1"/>
</dbReference>
<dbReference type="Gene3D" id="3.90.105.10">
    <property type="entry name" value="Molybdopterin biosynthesis moea protein, domain 2"/>
    <property type="match status" value="1"/>
</dbReference>
<evidence type="ECO:0000256" key="2">
    <source>
        <dbReference type="ARBA" id="ARBA00005046"/>
    </source>
</evidence>
<dbReference type="SMART" id="SM00852">
    <property type="entry name" value="MoCF_biosynth"/>
    <property type="match status" value="1"/>
</dbReference>
<dbReference type="Gene3D" id="2.40.340.10">
    <property type="entry name" value="MoeA, C-terminal, domain IV"/>
    <property type="match status" value="1"/>
</dbReference>
<accession>A0A0G3HDY4</accession>
<dbReference type="UniPathway" id="UPA00344"/>
<dbReference type="EC" id="2.10.1.1" evidence="7"/>
<dbReference type="RefSeq" id="WP_047258783.1">
    <property type="nucleotide sequence ID" value="NZ_CP011546.1"/>
</dbReference>
<sequence length="392" mass="40161">MPTIEEHLESTRRLLLPLGVEAVKTTEAAGRVLADDVYAASDLPAFDNSQMDGYALSSQQCAATPGRFRVGPVIPAGTDPSTQYPEGIEGDVVPVMTGAKLPAGTAAVVPVEECRPGDFVTEGAVVSVPATQTGQFVRRRGSDIQSGELLLHAGGALTPAAVAVLVAQGVATVKVVARASMLIVTGGAEVGGSGSASIPDSNAPMLAALAARYGIVVAGFVRTDDDPTRLAADVRAAVAAHRPSFIVTSGGISAGAFEVVRQVLSPTGWFGHVDQQPGGPQGLARFDGVPVVCLPGNPLSTLVSFRLYVAPLVGTVDEPITARLSTAVTGLPDHREQLLRGRLHVEDATVVATPVRGASSHLLARSAEATCLIRIPAAASLVPGDVVTVYPL</sequence>
<dbReference type="EMBL" id="CP011546">
    <property type="protein sequence ID" value="AKK10133.1"/>
    <property type="molecule type" value="Genomic_DNA"/>
</dbReference>
<dbReference type="GO" id="GO:0061599">
    <property type="term" value="F:molybdopterin molybdotransferase activity"/>
    <property type="evidence" value="ECO:0007669"/>
    <property type="project" value="UniProtKB-UniRule"/>
</dbReference>
<dbReference type="AlphaFoldDB" id="A0A0G3HDY4"/>
<dbReference type="PATRIC" id="fig|1072256.5.peg.101"/>
<feature type="domain" description="MoaB/Mog" evidence="8">
    <location>
        <begin position="182"/>
        <end position="315"/>
    </location>
</feature>
<keyword evidence="4 7" id="KW-0500">Molybdenum</keyword>
<dbReference type="SUPFAM" id="SSF53218">
    <property type="entry name" value="Molybdenum cofactor biosynthesis proteins"/>
    <property type="match status" value="1"/>
</dbReference>
<dbReference type="KEGG" id="cut:CUTER_00525"/>
<dbReference type="InterPro" id="IPR001453">
    <property type="entry name" value="MoaB/Mog_dom"/>
</dbReference>
<keyword evidence="7 9" id="KW-0808">Transferase</keyword>
<dbReference type="STRING" id="1072256.CUTER_00525"/>
<evidence type="ECO:0000256" key="4">
    <source>
        <dbReference type="ARBA" id="ARBA00022505"/>
    </source>
</evidence>
<keyword evidence="10" id="KW-1185">Reference proteome</keyword>